<sequence length="124" mass="14194">MLGPCSVWFSRIEFCLITGLKFGAISNTDLYEDVSNGIHHRCFGGRGAVTFAELKARIQQGQSQEQFDAVKLCLMYMVNCVLIRAEERKYVPIWQLRLVDDLDTFNAFPWGSHVYKYSIFGSKT</sequence>
<evidence type="ECO:0000313" key="3">
    <source>
        <dbReference type="Proteomes" id="UP001280121"/>
    </source>
</evidence>
<name>A0AAD9TRM8_9ROSI</name>
<reference evidence="2" key="1">
    <citation type="journal article" date="2023" name="Plant J.">
        <title>Genome sequences and population genomics provide insights into the demographic history, inbreeding, and mutation load of two 'living fossil' tree species of Dipteronia.</title>
        <authorList>
            <person name="Feng Y."/>
            <person name="Comes H.P."/>
            <person name="Chen J."/>
            <person name="Zhu S."/>
            <person name="Lu R."/>
            <person name="Zhang X."/>
            <person name="Li P."/>
            <person name="Qiu J."/>
            <person name="Olsen K.M."/>
            <person name="Qiu Y."/>
        </authorList>
    </citation>
    <scope>NUCLEOTIDE SEQUENCE</scope>
    <source>
        <strain evidence="2">KIB01</strain>
    </source>
</reference>
<dbReference type="PANTHER" id="PTHR48449:SF1">
    <property type="entry name" value="DUF1985 DOMAIN-CONTAINING PROTEIN"/>
    <property type="match status" value="1"/>
</dbReference>
<accession>A0AAD9TRM8</accession>
<dbReference type="PANTHER" id="PTHR48449">
    <property type="entry name" value="DUF1985 DOMAIN-CONTAINING PROTEIN"/>
    <property type="match status" value="1"/>
</dbReference>
<gene>
    <name evidence="2" type="ORF">Ddye_028299</name>
</gene>
<evidence type="ECO:0000259" key="1">
    <source>
        <dbReference type="Pfam" id="PF09331"/>
    </source>
</evidence>
<dbReference type="Proteomes" id="UP001280121">
    <property type="component" value="Unassembled WGS sequence"/>
</dbReference>
<dbReference type="EMBL" id="JANJYI010000008">
    <property type="protein sequence ID" value="KAK2640504.1"/>
    <property type="molecule type" value="Genomic_DNA"/>
</dbReference>
<dbReference type="Pfam" id="PF09331">
    <property type="entry name" value="DUF1985"/>
    <property type="match status" value="1"/>
</dbReference>
<feature type="domain" description="DUF1985" evidence="1">
    <location>
        <begin position="7"/>
        <end position="117"/>
    </location>
</feature>
<evidence type="ECO:0000313" key="2">
    <source>
        <dbReference type="EMBL" id="KAK2640504.1"/>
    </source>
</evidence>
<keyword evidence="3" id="KW-1185">Reference proteome</keyword>
<protein>
    <recommendedName>
        <fullName evidence="1">DUF1985 domain-containing protein</fullName>
    </recommendedName>
</protein>
<organism evidence="2 3">
    <name type="scientific">Dipteronia dyeriana</name>
    <dbReference type="NCBI Taxonomy" id="168575"/>
    <lineage>
        <taxon>Eukaryota</taxon>
        <taxon>Viridiplantae</taxon>
        <taxon>Streptophyta</taxon>
        <taxon>Embryophyta</taxon>
        <taxon>Tracheophyta</taxon>
        <taxon>Spermatophyta</taxon>
        <taxon>Magnoliopsida</taxon>
        <taxon>eudicotyledons</taxon>
        <taxon>Gunneridae</taxon>
        <taxon>Pentapetalae</taxon>
        <taxon>rosids</taxon>
        <taxon>malvids</taxon>
        <taxon>Sapindales</taxon>
        <taxon>Sapindaceae</taxon>
        <taxon>Hippocastanoideae</taxon>
        <taxon>Acereae</taxon>
        <taxon>Dipteronia</taxon>
    </lineage>
</organism>
<dbReference type="InterPro" id="IPR015410">
    <property type="entry name" value="DUF1985"/>
</dbReference>
<proteinExistence type="predicted"/>
<dbReference type="AlphaFoldDB" id="A0AAD9TRM8"/>
<comment type="caution">
    <text evidence="2">The sequence shown here is derived from an EMBL/GenBank/DDBJ whole genome shotgun (WGS) entry which is preliminary data.</text>
</comment>